<dbReference type="InterPro" id="IPR025632">
    <property type="entry name" value="DUF4290"/>
</dbReference>
<evidence type="ECO:0000313" key="2">
    <source>
        <dbReference type="EMBL" id="MBO8453996.1"/>
    </source>
</evidence>
<evidence type="ECO:0000313" key="3">
    <source>
        <dbReference type="Proteomes" id="UP000771749"/>
    </source>
</evidence>
<dbReference type="Pfam" id="PF14123">
    <property type="entry name" value="DUF4290"/>
    <property type="match status" value="1"/>
</dbReference>
<gene>
    <name evidence="2" type="ORF">IAC07_04630</name>
</gene>
<reference evidence="2" key="1">
    <citation type="submission" date="2020-10" db="EMBL/GenBank/DDBJ databases">
        <authorList>
            <person name="Gilroy R."/>
        </authorList>
    </citation>
    <scope>NUCLEOTIDE SEQUENCE</scope>
    <source>
        <strain evidence="2">F1-3629</strain>
    </source>
</reference>
<feature type="region of interest" description="Disordered" evidence="1">
    <location>
        <begin position="1"/>
        <end position="23"/>
    </location>
</feature>
<proteinExistence type="predicted"/>
<evidence type="ECO:0000256" key="1">
    <source>
        <dbReference type="SAM" id="MobiDB-lite"/>
    </source>
</evidence>
<dbReference type="EMBL" id="JADIMJ010000068">
    <property type="protein sequence ID" value="MBO8453996.1"/>
    <property type="molecule type" value="Genomic_DNA"/>
</dbReference>
<comment type="caution">
    <text evidence="2">The sequence shown here is derived from an EMBL/GenBank/DDBJ whole genome shotgun (WGS) entry which is preliminary data.</text>
</comment>
<protein>
    <submittedName>
        <fullName evidence="2">DUF4290 domain-containing protein</fullName>
    </submittedName>
</protein>
<dbReference type="AlphaFoldDB" id="A0A940IFW9"/>
<feature type="region of interest" description="Disordered" evidence="1">
    <location>
        <begin position="198"/>
        <end position="229"/>
    </location>
</feature>
<organism evidence="2 3">
    <name type="scientific">Candidatus Cryptobacteroides gallistercoris</name>
    <dbReference type="NCBI Taxonomy" id="2840765"/>
    <lineage>
        <taxon>Bacteria</taxon>
        <taxon>Pseudomonadati</taxon>
        <taxon>Bacteroidota</taxon>
        <taxon>Bacteroidia</taxon>
        <taxon>Bacteroidales</taxon>
        <taxon>Candidatus Cryptobacteroides</taxon>
    </lineage>
</organism>
<name>A0A940IFW9_9BACT</name>
<dbReference type="Proteomes" id="UP000771749">
    <property type="component" value="Unassembled WGS sequence"/>
</dbReference>
<feature type="compositionally biased region" description="Basic residues" evidence="1">
    <location>
        <begin position="214"/>
        <end position="229"/>
    </location>
</feature>
<reference evidence="2" key="2">
    <citation type="journal article" date="2021" name="PeerJ">
        <title>Extensive microbial diversity within the chicken gut microbiome revealed by metagenomics and culture.</title>
        <authorList>
            <person name="Gilroy R."/>
            <person name="Ravi A."/>
            <person name="Getino M."/>
            <person name="Pursley I."/>
            <person name="Horton D.L."/>
            <person name="Alikhan N.F."/>
            <person name="Baker D."/>
            <person name="Gharbi K."/>
            <person name="Hall N."/>
            <person name="Watson M."/>
            <person name="Adriaenssens E.M."/>
            <person name="Foster-Nyarko E."/>
            <person name="Jarju S."/>
            <person name="Secka A."/>
            <person name="Antonio M."/>
            <person name="Oren A."/>
            <person name="Chaudhuri R.R."/>
            <person name="La Ragione R."/>
            <person name="Hildebrand F."/>
            <person name="Pallen M.J."/>
        </authorList>
    </citation>
    <scope>NUCLEOTIDE SEQUENCE</scope>
    <source>
        <strain evidence="2">F1-3629</strain>
    </source>
</reference>
<feature type="compositionally biased region" description="Polar residues" evidence="1">
    <location>
        <begin position="1"/>
        <end position="14"/>
    </location>
</feature>
<accession>A0A940IFW9</accession>
<sequence length="229" mass="26615">MDNGQNDNGASPQNGIRLEYNTQREKLRMPEYGRNVQKMVDYVKTVPNKAKRDEQAEAVIKVMEILNTHVHSQENYEQKLWDHLYIISGFDLDVDSPYPKPEEAQFSAPPAMIPLKRKPIKATHYGRNIESIIDLIADMEDGEDKTSMIRSLAVYMRQQYLIWNKDSVADETIFQDIEKLSDYRIKVPEDLKLSRVSQEMSYARPGLNPVKSRNGSRQKNTGRQRNQRK</sequence>